<dbReference type="OrthoDB" id="408631at2759"/>
<dbReference type="PROSITE" id="PS00122">
    <property type="entry name" value="CARBOXYLESTERASE_B_1"/>
    <property type="match status" value="1"/>
</dbReference>
<feature type="domain" description="Carboxylesterase type B" evidence="4">
    <location>
        <begin position="65"/>
        <end position="527"/>
    </location>
</feature>
<proteinExistence type="inferred from homology"/>
<evidence type="ECO:0000313" key="6">
    <source>
        <dbReference type="Proteomes" id="UP000305067"/>
    </source>
</evidence>
<dbReference type="AlphaFoldDB" id="A0A5C3QZQ4"/>
<sequence>MVAFSTIFAGLLLSASGLASPLGTNTIEPDGRKFGNILCHIPIVQNFLCPRASNNKLLTVSTPIGTAQGVSTIQGVRRFPVKYASAARWAESSVVTSWSLPNGASNPSAQPLFCPQADAEPSEYSEDCLSMIIHAPDRIINKGASNAPVMVWIHGGSFLSGSATGPGLDASQLAEATGSVVAVIQYRLGALGFMSPSGSTNLAVRDVMNSLKFLQKVAASFGGNANKITVVGQSSGAHMIRALLAAPSASSLFQSAILQSDPMDFGFMSQAGQRELQTFFNEQISCASSNSNCLQGLTVEAILSAQDDLFWEASYLVPLAGQFEPIRPVRDGSLINTSLDSTTPFAKVSKPILISTVNKEAAPTIYGNFDFEITTDGFPSYGQVVGATFGDPRTSQIIDSQYYQVAENEDARAAIERMGTDYLWKCSGWTMARNWVKNGGTAYVGLYTLGSTYPANAGVSVCSEAGNVCHQDDIQIVFGTAPNPTTAQSNLIKEVQARYAAFLNTGNPNASGLPVWTKATTADVHALLLGGSGEAPVGACDPAFWGSAVQYDYQYYA</sequence>
<protein>
    <recommendedName>
        <fullName evidence="3">Carboxylic ester hydrolase</fullName>
        <ecNumber evidence="3">3.1.1.-</ecNumber>
    </recommendedName>
</protein>
<evidence type="ECO:0000256" key="3">
    <source>
        <dbReference type="RuleBase" id="RU361235"/>
    </source>
</evidence>
<dbReference type="Pfam" id="PF00135">
    <property type="entry name" value="COesterase"/>
    <property type="match status" value="1"/>
</dbReference>
<keyword evidence="3" id="KW-0732">Signal</keyword>
<keyword evidence="2 3" id="KW-0378">Hydrolase</keyword>
<dbReference type="SUPFAM" id="SSF53474">
    <property type="entry name" value="alpha/beta-Hydrolases"/>
    <property type="match status" value="1"/>
</dbReference>
<dbReference type="PANTHER" id="PTHR45570">
    <property type="entry name" value="CARBOXYLIC ESTER HYDROLASE"/>
    <property type="match status" value="1"/>
</dbReference>
<dbReference type="Gene3D" id="3.40.50.1820">
    <property type="entry name" value="alpha/beta hydrolase"/>
    <property type="match status" value="1"/>
</dbReference>
<name>A0A5C3QZQ4_9AGAR</name>
<feature type="signal peptide" evidence="3">
    <location>
        <begin position="1"/>
        <end position="19"/>
    </location>
</feature>
<organism evidence="5 6">
    <name type="scientific">Pterulicium gracile</name>
    <dbReference type="NCBI Taxonomy" id="1884261"/>
    <lineage>
        <taxon>Eukaryota</taxon>
        <taxon>Fungi</taxon>
        <taxon>Dikarya</taxon>
        <taxon>Basidiomycota</taxon>
        <taxon>Agaricomycotina</taxon>
        <taxon>Agaricomycetes</taxon>
        <taxon>Agaricomycetidae</taxon>
        <taxon>Agaricales</taxon>
        <taxon>Pleurotineae</taxon>
        <taxon>Pterulaceae</taxon>
        <taxon>Pterulicium</taxon>
    </lineage>
</organism>
<evidence type="ECO:0000256" key="2">
    <source>
        <dbReference type="ARBA" id="ARBA00022801"/>
    </source>
</evidence>
<reference evidence="5 6" key="1">
    <citation type="journal article" date="2019" name="Nat. Ecol. Evol.">
        <title>Megaphylogeny resolves global patterns of mushroom evolution.</title>
        <authorList>
            <person name="Varga T."/>
            <person name="Krizsan K."/>
            <person name="Foldi C."/>
            <person name="Dima B."/>
            <person name="Sanchez-Garcia M."/>
            <person name="Sanchez-Ramirez S."/>
            <person name="Szollosi G.J."/>
            <person name="Szarkandi J.G."/>
            <person name="Papp V."/>
            <person name="Albert L."/>
            <person name="Andreopoulos W."/>
            <person name="Angelini C."/>
            <person name="Antonin V."/>
            <person name="Barry K.W."/>
            <person name="Bougher N.L."/>
            <person name="Buchanan P."/>
            <person name="Buyck B."/>
            <person name="Bense V."/>
            <person name="Catcheside P."/>
            <person name="Chovatia M."/>
            <person name="Cooper J."/>
            <person name="Damon W."/>
            <person name="Desjardin D."/>
            <person name="Finy P."/>
            <person name="Geml J."/>
            <person name="Haridas S."/>
            <person name="Hughes K."/>
            <person name="Justo A."/>
            <person name="Karasinski D."/>
            <person name="Kautmanova I."/>
            <person name="Kiss B."/>
            <person name="Kocsube S."/>
            <person name="Kotiranta H."/>
            <person name="LaButti K.M."/>
            <person name="Lechner B.E."/>
            <person name="Liimatainen K."/>
            <person name="Lipzen A."/>
            <person name="Lukacs Z."/>
            <person name="Mihaltcheva S."/>
            <person name="Morgado L.N."/>
            <person name="Niskanen T."/>
            <person name="Noordeloos M.E."/>
            <person name="Ohm R.A."/>
            <person name="Ortiz-Santana B."/>
            <person name="Ovrebo C."/>
            <person name="Racz N."/>
            <person name="Riley R."/>
            <person name="Savchenko A."/>
            <person name="Shiryaev A."/>
            <person name="Soop K."/>
            <person name="Spirin V."/>
            <person name="Szebenyi C."/>
            <person name="Tomsovsky M."/>
            <person name="Tulloss R.E."/>
            <person name="Uehling J."/>
            <person name="Grigoriev I.V."/>
            <person name="Vagvolgyi C."/>
            <person name="Papp T."/>
            <person name="Martin F.M."/>
            <person name="Miettinen O."/>
            <person name="Hibbett D.S."/>
            <person name="Nagy L.G."/>
        </authorList>
    </citation>
    <scope>NUCLEOTIDE SEQUENCE [LARGE SCALE GENOMIC DNA]</scope>
    <source>
        <strain evidence="5 6">CBS 309.79</strain>
    </source>
</reference>
<dbReference type="PANTHER" id="PTHR45570:SF1">
    <property type="entry name" value="CARBOXYLIC ESTER HYDROLASE"/>
    <property type="match status" value="1"/>
</dbReference>
<evidence type="ECO:0000256" key="1">
    <source>
        <dbReference type="ARBA" id="ARBA00005964"/>
    </source>
</evidence>
<dbReference type="InterPro" id="IPR002018">
    <property type="entry name" value="CarbesteraseB"/>
</dbReference>
<evidence type="ECO:0000313" key="5">
    <source>
        <dbReference type="EMBL" id="TFL06828.1"/>
    </source>
</evidence>
<dbReference type="InterPro" id="IPR019826">
    <property type="entry name" value="Carboxylesterase_B_AS"/>
</dbReference>
<comment type="similarity">
    <text evidence="1 3">Belongs to the type-B carboxylesterase/lipase family.</text>
</comment>
<feature type="chain" id="PRO_5023158127" description="Carboxylic ester hydrolase" evidence="3">
    <location>
        <begin position="20"/>
        <end position="557"/>
    </location>
</feature>
<gene>
    <name evidence="5" type="ORF">BDV98DRAFT_541332</name>
</gene>
<dbReference type="EMBL" id="ML178815">
    <property type="protein sequence ID" value="TFL06828.1"/>
    <property type="molecule type" value="Genomic_DNA"/>
</dbReference>
<dbReference type="GO" id="GO:0016787">
    <property type="term" value="F:hydrolase activity"/>
    <property type="evidence" value="ECO:0007669"/>
    <property type="project" value="UniProtKB-KW"/>
</dbReference>
<accession>A0A5C3QZQ4</accession>
<keyword evidence="6" id="KW-1185">Reference proteome</keyword>
<dbReference type="STRING" id="1884261.A0A5C3QZQ4"/>
<dbReference type="Proteomes" id="UP000305067">
    <property type="component" value="Unassembled WGS sequence"/>
</dbReference>
<evidence type="ECO:0000259" key="4">
    <source>
        <dbReference type="Pfam" id="PF00135"/>
    </source>
</evidence>
<dbReference type="EC" id="3.1.1.-" evidence="3"/>
<dbReference type="InterPro" id="IPR029058">
    <property type="entry name" value="AB_hydrolase_fold"/>
</dbReference>